<reference evidence="1" key="1">
    <citation type="submission" date="2020-05" db="EMBL/GenBank/DDBJ databases">
        <title>Phylogenomic resolution of chytrid fungi.</title>
        <authorList>
            <person name="Stajich J.E."/>
            <person name="Amses K."/>
            <person name="Simmons R."/>
            <person name="Seto K."/>
            <person name="Myers J."/>
            <person name="Bonds A."/>
            <person name="Quandt C.A."/>
            <person name="Barry K."/>
            <person name="Liu P."/>
            <person name="Grigoriev I."/>
            <person name="Longcore J.E."/>
            <person name="James T.Y."/>
        </authorList>
    </citation>
    <scope>NUCLEOTIDE SEQUENCE</scope>
    <source>
        <strain evidence="1">PLAUS21</strain>
    </source>
</reference>
<gene>
    <name evidence="1" type="ORF">HK103_005090</name>
</gene>
<evidence type="ECO:0000313" key="2">
    <source>
        <dbReference type="Proteomes" id="UP001210925"/>
    </source>
</evidence>
<organism evidence="1 2">
    <name type="scientific">Boothiomyces macroporosus</name>
    <dbReference type="NCBI Taxonomy" id="261099"/>
    <lineage>
        <taxon>Eukaryota</taxon>
        <taxon>Fungi</taxon>
        <taxon>Fungi incertae sedis</taxon>
        <taxon>Chytridiomycota</taxon>
        <taxon>Chytridiomycota incertae sedis</taxon>
        <taxon>Chytridiomycetes</taxon>
        <taxon>Rhizophydiales</taxon>
        <taxon>Terramycetaceae</taxon>
        <taxon>Boothiomyces</taxon>
    </lineage>
</organism>
<dbReference type="EMBL" id="JADGKB010000045">
    <property type="protein sequence ID" value="KAJ3256846.1"/>
    <property type="molecule type" value="Genomic_DNA"/>
</dbReference>
<name>A0AAD5UFS1_9FUNG</name>
<proteinExistence type="predicted"/>
<dbReference type="AlphaFoldDB" id="A0AAD5UFS1"/>
<comment type="caution">
    <text evidence="1">The sequence shown here is derived from an EMBL/GenBank/DDBJ whole genome shotgun (WGS) entry which is preliminary data.</text>
</comment>
<sequence length="215" mass="24164">MNIGNRNNERSAQHYSYLMIVPGEAVNAVLESKSVKKSKGIYHIKQVPFIADKTVFEISGSNKEAVMKIVKEISTLVAGKRNLQVEGDSLVYSILVPSEAMNLVRNKSQQFKTMPGIVSINAKSVGLNRVVCYICGSRDAVNEVAMKIEKCLVLSRKRLSNDSRKIHSYIPTRGGRVLTPDQVHPGVKKAKKYSKKWEYQQDRIRTVQNAMKRKA</sequence>
<accession>A0AAD5UFS1</accession>
<keyword evidence="2" id="KW-1185">Reference proteome</keyword>
<evidence type="ECO:0000313" key="1">
    <source>
        <dbReference type="EMBL" id="KAJ3256846.1"/>
    </source>
</evidence>
<dbReference type="Proteomes" id="UP001210925">
    <property type="component" value="Unassembled WGS sequence"/>
</dbReference>
<protein>
    <submittedName>
        <fullName evidence="1">Uncharacterized protein</fullName>
    </submittedName>
</protein>